<evidence type="ECO:0000313" key="3">
    <source>
        <dbReference type="Proteomes" id="UP001482620"/>
    </source>
</evidence>
<evidence type="ECO:0000313" key="2">
    <source>
        <dbReference type="EMBL" id="MEQ2247372.1"/>
    </source>
</evidence>
<feature type="compositionally biased region" description="Polar residues" evidence="1">
    <location>
        <begin position="8"/>
        <end position="29"/>
    </location>
</feature>
<comment type="caution">
    <text evidence="2">The sequence shown here is derived from an EMBL/GenBank/DDBJ whole genome shotgun (WGS) entry which is preliminary data.</text>
</comment>
<keyword evidence="3" id="KW-1185">Reference proteome</keyword>
<dbReference type="EMBL" id="JAHRIQ010081689">
    <property type="protein sequence ID" value="MEQ2247372.1"/>
    <property type="molecule type" value="Genomic_DNA"/>
</dbReference>
<sequence>MRLDNKLNAMQLQTAPADSSTAGHTNNSLFGRRKATTTTAQPNPAVLLNGTPITTSRYKPATLLKTPLGLKQTPLQSNKNKDSLFKHNVHLCTFSNEHRKDDVQRRDLNK</sequence>
<organism evidence="2 3">
    <name type="scientific">Ilyodon furcidens</name>
    <name type="common">goldbreast splitfin</name>
    <dbReference type="NCBI Taxonomy" id="33524"/>
    <lineage>
        <taxon>Eukaryota</taxon>
        <taxon>Metazoa</taxon>
        <taxon>Chordata</taxon>
        <taxon>Craniata</taxon>
        <taxon>Vertebrata</taxon>
        <taxon>Euteleostomi</taxon>
        <taxon>Actinopterygii</taxon>
        <taxon>Neopterygii</taxon>
        <taxon>Teleostei</taxon>
        <taxon>Neoteleostei</taxon>
        <taxon>Acanthomorphata</taxon>
        <taxon>Ovalentaria</taxon>
        <taxon>Atherinomorphae</taxon>
        <taxon>Cyprinodontiformes</taxon>
        <taxon>Goodeidae</taxon>
        <taxon>Ilyodon</taxon>
    </lineage>
</organism>
<proteinExistence type="predicted"/>
<name>A0ABV0UU24_9TELE</name>
<gene>
    <name evidence="2" type="ORF">ILYODFUR_008694</name>
</gene>
<accession>A0ABV0UU24</accession>
<protein>
    <submittedName>
        <fullName evidence="2">Uncharacterized protein</fullName>
    </submittedName>
</protein>
<dbReference type="Proteomes" id="UP001482620">
    <property type="component" value="Unassembled WGS sequence"/>
</dbReference>
<evidence type="ECO:0000256" key="1">
    <source>
        <dbReference type="SAM" id="MobiDB-lite"/>
    </source>
</evidence>
<feature type="region of interest" description="Disordered" evidence="1">
    <location>
        <begin position="1"/>
        <end position="53"/>
    </location>
</feature>
<reference evidence="2 3" key="1">
    <citation type="submission" date="2021-06" db="EMBL/GenBank/DDBJ databases">
        <authorList>
            <person name="Palmer J.M."/>
        </authorList>
    </citation>
    <scope>NUCLEOTIDE SEQUENCE [LARGE SCALE GENOMIC DNA]</scope>
    <source>
        <strain evidence="3">if_2019</strain>
        <tissue evidence="2">Muscle</tissue>
    </source>
</reference>